<organism evidence="1 2">
    <name type="scientific">Dulcicalothrix desertica PCC 7102</name>
    <dbReference type="NCBI Taxonomy" id="232991"/>
    <lineage>
        <taxon>Bacteria</taxon>
        <taxon>Bacillati</taxon>
        <taxon>Cyanobacteriota</taxon>
        <taxon>Cyanophyceae</taxon>
        <taxon>Nostocales</taxon>
        <taxon>Calotrichaceae</taxon>
        <taxon>Dulcicalothrix</taxon>
    </lineage>
</organism>
<dbReference type="Proteomes" id="UP000271624">
    <property type="component" value="Unassembled WGS sequence"/>
</dbReference>
<dbReference type="EMBL" id="RSCL01000064">
    <property type="protein sequence ID" value="RUS93113.1"/>
    <property type="molecule type" value="Genomic_DNA"/>
</dbReference>
<proteinExistence type="predicted"/>
<evidence type="ECO:0000313" key="1">
    <source>
        <dbReference type="EMBL" id="RUS93113.1"/>
    </source>
</evidence>
<sequence length="263" mass="30262">MTNIIHSDDSNFDESFNLEALHKAYETGILNKDDFANDEHWCLAMDIFESQTSEELEIPSLTDIDTDLEDGLQMVEDFTNPASNPNNWGLSPLRDAALRRQMALDPDWDAKQLSAELDPEIDEMINRFNNRHSLANTEDENEDFPVRGDENTRYFGHFQADFENFDWDNNYVETGFPDGQFLANGLDAPASAFLAECWRSHNTDGAYDYIEMIESDELRERISRVYDLCDGSHLFDRSTVEFVWEQETLSDVCDDPYPYGLGS</sequence>
<reference evidence="1" key="2">
    <citation type="journal article" date="2019" name="Genome Biol. Evol.">
        <title>Day and night: Metabolic profiles and evolutionary relationships of six axenic non-marine cyanobacteria.</title>
        <authorList>
            <person name="Will S.E."/>
            <person name="Henke P."/>
            <person name="Boedeker C."/>
            <person name="Huang S."/>
            <person name="Brinkmann H."/>
            <person name="Rohde M."/>
            <person name="Jarek M."/>
            <person name="Friedl T."/>
            <person name="Seufert S."/>
            <person name="Schumacher M."/>
            <person name="Overmann J."/>
            <person name="Neumann-Schaal M."/>
            <person name="Petersen J."/>
        </authorList>
    </citation>
    <scope>NUCLEOTIDE SEQUENCE [LARGE SCALE GENOMIC DNA]</scope>
    <source>
        <strain evidence="1">PCC 7102</strain>
    </source>
</reference>
<keyword evidence="2" id="KW-1185">Reference proteome</keyword>
<reference evidence="1" key="1">
    <citation type="submission" date="2018-12" db="EMBL/GenBank/DDBJ databases">
        <authorList>
            <person name="Will S."/>
            <person name="Neumann-Schaal M."/>
            <person name="Henke P."/>
        </authorList>
    </citation>
    <scope>NUCLEOTIDE SEQUENCE</scope>
    <source>
        <strain evidence="1">PCC 7102</strain>
    </source>
</reference>
<evidence type="ECO:0000313" key="2">
    <source>
        <dbReference type="Proteomes" id="UP000271624"/>
    </source>
</evidence>
<accession>A0A433UGV2</accession>
<comment type="caution">
    <text evidence="1">The sequence shown here is derived from an EMBL/GenBank/DDBJ whole genome shotgun (WGS) entry which is preliminary data.</text>
</comment>
<gene>
    <name evidence="1" type="ORF">DSM106972_097450</name>
</gene>
<name>A0A433UGV2_9CYAN</name>
<protein>
    <submittedName>
        <fullName evidence="1">Uncharacterized protein</fullName>
    </submittedName>
</protein>
<dbReference type="RefSeq" id="WP_127087641.1">
    <property type="nucleotide sequence ID" value="NZ_RSCL01000064.1"/>
</dbReference>
<dbReference type="OrthoDB" id="484659at2"/>
<dbReference type="AlphaFoldDB" id="A0A433UGV2"/>